<dbReference type="InterPro" id="IPR006190">
    <property type="entry name" value="SAF_AFP_Neu5Ac"/>
</dbReference>
<feature type="domain" description="AFP-like" evidence="1">
    <location>
        <begin position="296"/>
        <end position="347"/>
    </location>
</feature>
<dbReference type="GO" id="GO:0050462">
    <property type="term" value="F:N-acetylneuraminate synthase activity"/>
    <property type="evidence" value="ECO:0007669"/>
    <property type="project" value="UniProtKB-EC"/>
</dbReference>
<dbReference type="EMBL" id="AHMU02000065">
    <property type="protein sequence ID" value="EMN20693.1"/>
    <property type="molecule type" value="Genomic_DNA"/>
</dbReference>
<protein>
    <submittedName>
        <fullName evidence="2">N-acetylneuraminate synthase</fullName>
        <ecNumber evidence="2">2.5.1.56</ecNumber>
    </submittedName>
</protein>
<dbReference type="InterPro" id="IPR051690">
    <property type="entry name" value="PseI-like"/>
</dbReference>
<dbReference type="CDD" id="cd11615">
    <property type="entry name" value="SAF_NeuB_like"/>
    <property type="match status" value="1"/>
</dbReference>
<dbReference type="InterPro" id="IPR013785">
    <property type="entry name" value="Aldolase_TIM"/>
</dbReference>
<dbReference type="GO" id="GO:0047444">
    <property type="term" value="F:N-acylneuraminate-9-phosphate synthase activity"/>
    <property type="evidence" value="ECO:0007669"/>
    <property type="project" value="TreeGrafter"/>
</dbReference>
<dbReference type="PANTHER" id="PTHR42966">
    <property type="entry name" value="N-ACETYLNEURAMINATE SYNTHASE"/>
    <property type="match status" value="1"/>
</dbReference>
<organism evidence="2 3">
    <name type="scientific">Leptospira santarosai serovar Arenal str. MAVJ 401</name>
    <dbReference type="NCBI Taxonomy" id="1049976"/>
    <lineage>
        <taxon>Bacteria</taxon>
        <taxon>Pseudomonadati</taxon>
        <taxon>Spirochaetota</taxon>
        <taxon>Spirochaetia</taxon>
        <taxon>Leptospirales</taxon>
        <taxon>Leptospiraceae</taxon>
        <taxon>Leptospira</taxon>
    </lineage>
</organism>
<dbReference type="PROSITE" id="PS50844">
    <property type="entry name" value="AFP_LIKE"/>
    <property type="match status" value="1"/>
</dbReference>
<dbReference type="Gene3D" id="3.20.20.70">
    <property type="entry name" value="Aldolase class I"/>
    <property type="match status" value="1"/>
</dbReference>
<dbReference type="AlphaFoldDB" id="M6JM34"/>
<dbReference type="GO" id="GO:0016051">
    <property type="term" value="P:carbohydrate biosynthetic process"/>
    <property type="evidence" value="ECO:0007669"/>
    <property type="project" value="InterPro"/>
</dbReference>
<dbReference type="InterPro" id="IPR036732">
    <property type="entry name" value="AFP_Neu5c_C_sf"/>
</dbReference>
<evidence type="ECO:0000313" key="3">
    <source>
        <dbReference type="Proteomes" id="UP000012106"/>
    </source>
</evidence>
<dbReference type="Proteomes" id="UP000012106">
    <property type="component" value="Unassembled WGS sequence"/>
</dbReference>
<reference evidence="2 3" key="1">
    <citation type="submission" date="2013-01" db="EMBL/GenBank/DDBJ databases">
        <authorList>
            <person name="Harkins D.M."/>
            <person name="Durkin A.S."/>
            <person name="Brinkac L.M."/>
            <person name="Haft D.H."/>
            <person name="Selengut J.D."/>
            <person name="Sanka R."/>
            <person name="DePew J."/>
            <person name="Purushe J."/>
            <person name="Hartskeerl R.A."/>
            <person name="Ahmed A."/>
            <person name="van der Linden H."/>
            <person name="Goris M.G.A."/>
            <person name="Vinetz J.M."/>
            <person name="Sutton G.G."/>
            <person name="Nierman W.C."/>
            <person name="Fouts D.E."/>
        </authorList>
    </citation>
    <scope>NUCLEOTIDE SEQUENCE [LARGE SCALE GENOMIC DNA]</scope>
    <source>
        <strain evidence="2 3">MAVJ 401</strain>
    </source>
</reference>
<dbReference type="InterPro" id="IPR013132">
    <property type="entry name" value="PseI/NeuA/B-like_N"/>
</dbReference>
<dbReference type="Pfam" id="PF03102">
    <property type="entry name" value="NeuB"/>
    <property type="match status" value="1"/>
</dbReference>
<dbReference type="Gene3D" id="3.90.1210.10">
    <property type="entry name" value="Antifreeze-like/N-acetylneuraminic acid synthase C-terminal domain"/>
    <property type="match status" value="1"/>
</dbReference>
<dbReference type="SUPFAM" id="SSF51269">
    <property type="entry name" value="AFP III-like domain"/>
    <property type="match status" value="1"/>
</dbReference>
<evidence type="ECO:0000313" key="2">
    <source>
        <dbReference type="EMBL" id="EMN20693.1"/>
    </source>
</evidence>
<dbReference type="NCBIfam" id="TIGR03569">
    <property type="entry name" value="NeuB_NnaB"/>
    <property type="match status" value="1"/>
</dbReference>
<dbReference type="InterPro" id="IPR020007">
    <property type="entry name" value="NeuB/NeuA"/>
</dbReference>
<sequence length="347" mass="38563">MNHNGSIDLALKLVDVAKEAGADAVKFQSFKAEALVSKIAPKARYQVELTDSQESQLEMLKKLELTQENHKILIEYCKKKNIEFLSTPFDSQSLKFLINDLGLKKIKIPSGEITNGPFLLEISQSCEQIILSTGMSTLAEIENALGVIAFGFIGKKKSFPKMDDFFKAFTSEEGQQELTNRIVLLHATTEYPAPFDEINLRAMDTMLSAFGLPVGYSDHSQGIHVPIAAVARGACLIEKHFTLDRNSSGPDHKASLEPEELKQMIFCIRQVEAALGDGIKKPTLSEWKNRDIARKSLVASKEILNGEKFTESNLTCKRPGTGISPMNYWGYLGSKANRIYEEDSLIL</sequence>
<gene>
    <name evidence="2" type="primary">neuB</name>
    <name evidence="2" type="ORF">LEP1GSC063_3061</name>
</gene>
<proteinExistence type="predicted"/>
<dbReference type="EC" id="2.5.1.56" evidence="2"/>
<dbReference type="SUPFAM" id="SSF51569">
    <property type="entry name" value="Aldolase"/>
    <property type="match status" value="1"/>
</dbReference>
<accession>M6JM34</accession>
<name>M6JM34_9LEPT</name>
<dbReference type="PANTHER" id="PTHR42966:SF1">
    <property type="entry name" value="SIALIC ACID SYNTHASE"/>
    <property type="match status" value="1"/>
</dbReference>
<dbReference type="InterPro" id="IPR057736">
    <property type="entry name" value="SAF_PseI/NeuA/NeuB"/>
</dbReference>
<keyword evidence="2" id="KW-0808">Transferase</keyword>
<evidence type="ECO:0000259" key="1">
    <source>
        <dbReference type="PROSITE" id="PS50844"/>
    </source>
</evidence>
<comment type="caution">
    <text evidence="2">The sequence shown here is derived from an EMBL/GenBank/DDBJ whole genome shotgun (WGS) entry which is preliminary data.</text>
</comment>